<dbReference type="Proteomes" id="UP001177670">
    <property type="component" value="Unassembled WGS sequence"/>
</dbReference>
<dbReference type="EMBL" id="JAHYIQ010000011">
    <property type="protein sequence ID" value="KAK1128118.1"/>
    <property type="molecule type" value="Genomic_DNA"/>
</dbReference>
<sequence length="309" mass="34340">MAENEKTRGVGRKLEIRRAVKRESSALTSNARICESIVANGVNANYSERSARIPDSIIERANGAACLWNGLPKVRLEVAAAQKQSKMAGIDVYRGSRACVRAPSVKERINTREIAWNRIRMQFWIEAVEDETRHPGDRIGSQQIKRYLGSWINDGTKLGWQGALVVGQTVESTDSVTEILADSRQGGDAYVHTFDAFNRARDIVPKFIRKGTSFPAGEKRGSATVAALQETLHPDLGIVYKAATNEDDPQVKFRRNCHPANGVFHPLSDSGTTRRAGTDYPSDVYFVIWKHEIFSHVRSALAPLSYDAR</sequence>
<organism evidence="1 2">
    <name type="scientific">Melipona bicolor</name>
    <dbReference type="NCBI Taxonomy" id="60889"/>
    <lineage>
        <taxon>Eukaryota</taxon>
        <taxon>Metazoa</taxon>
        <taxon>Ecdysozoa</taxon>
        <taxon>Arthropoda</taxon>
        <taxon>Hexapoda</taxon>
        <taxon>Insecta</taxon>
        <taxon>Pterygota</taxon>
        <taxon>Neoptera</taxon>
        <taxon>Endopterygota</taxon>
        <taxon>Hymenoptera</taxon>
        <taxon>Apocrita</taxon>
        <taxon>Aculeata</taxon>
        <taxon>Apoidea</taxon>
        <taxon>Anthophila</taxon>
        <taxon>Apidae</taxon>
        <taxon>Melipona</taxon>
    </lineage>
</organism>
<evidence type="ECO:0000313" key="2">
    <source>
        <dbReference type="Proteomes" id="UP001177670"/>
    </source>
</evidence>
<gene>
    <name evidence="1" type="ORF">K0M31_003603</name>
</gene>
<evidence type="ECO:0000313" key="1">
    <source>
        <dbReference type="EMBL" id="KAK1128118.1"/>
    </source>
</evidence>
<proteinExistence type="predicted"/>
<comment type="caution">
    <text evidence="1">The sequence shown here is derived from an EMBL/GenBank/DDBJ whole genome shotgun (WGS) entry which is preliminary data.</text>
</comment>
<keyword evidence="2" id="KW-1185">Reference proteome</keyword>
<name>A0AA40FZC5_9HYME</name>
<accession>A0AA40FZC5</accession>
<reference evidence="1" key="1">
    <citation type="submission" date="2021-10" db="EMBL/GenBank/DDBJ databases">
        <title>Melipona bicolor Genome sequencing and assembly.</title>
        <authorList>
            <person name="Araujo N.S."/>
            <person name="Arias M.C."/>
        </authorList>
    </citation>
    <scope>NUCLEOTIDE SEQUENCE</scope>
    <source>
        <strain evidence="1">USP_2M_L1-L4_2017</strain>
        <tissue evidence="1">Whole body</tissue>
    </source>
</reference>
<dbReference type="AlphaFoldDB" id="A0AA40FZC5"/>
<protein>
    <submittedName>
        <fullName evidence="1">Uncharacterized protein</fullName>
    </submittedName>
</protein>